<keyword evidence="3" id="KW-1185">Reference proteome</keyword>
<evidence type="ECO:0008006" key="4">
    <source>
        <dbReference type="Google" id="ProtNLM"/>
    </source>
</evidence>
<comment type="caution">
    <text evidence="2">The sequence shown here is derived from an EMBL/GenBank/DDBJ whole genome shotgun (WGS) entry which is preliminary data.</text>
</comment>
<organism evidence="2 3">
    <name type="scientific">Croceitalea rosinachiae</name>
    <dbReference type="NCBI Taxonomy" id="3075596"/>
    <lineage>
        <taxon>Bacteria</taxon>
        <taxon>Pseudomonadati</taxon>
        <taxon>Bacteroidota</taxon>
        <taxon>Flavobacteriia</taxon>
        <taxon>Flavobacteriales</taxon>
        <taxon>Flavobacteriaceae</taxon>
        <taxon>Croceitalea</taxon>
    </lineage>
</organism>
<dbReference type="Proteomes" id="UP001255246">
    <property type="component" value="Unassembled WGS sequence"/>
</dbReference>
<name>A0ABU3ABF3_9FLAO</name>
<dbReference type="RefSeq" id="WP_311351279.1">
    <property type="nucleotide sequence ID" value="NZ_JAVRHR010000002.1"/>
</dbReference>
<dbReference type="EMBL" id="JAVRHR010000002">
    <property type="protein sequence ID" value="MDT0607506.1"/>
    <property type="molecule type" value="Genomic_DNA"/>
</dbReference>
<feature type="signal peptide" evidence="1">
    <location>
        <begin position="1"/>
        <end position="21"/>
    </location>
</feature>
<accession>A0ABU3ABF3</accession>
<evidence type="ECO:0000313" key="3">
    <source>
        <dbReference type="Proteomes" id="UP001255246"/>
    </source>
</evidence>
<feature type="chain" id="PRO_5047179596" description="Outer membrane protein beta-barrel domain-containing protein" evidence="1">
    <location>
        <begin position="22"/>
        <end position="221"/>
    </location>
</feature>
<evidence type="ECO:0000256" key="1">
    <source>
        <dbReference type="SAM" id="SignalP"/>
    </source>
</evidence>
<proteinExistence type="predicted"/>
<keyword evidence="1" id="KW-0732">Signal</keyword>
<reference evidence="2 3" key="1">
    <citation type="submission" date="2023-09" db="EMBL/GenBank/DDBJ databases">
        <authorList>
            <person name="Rey-Velasco X."/>
        </authorList>
    </citation>
    <scope>NUCLEOTIDE SEQUENCE [LARGE SCALE GENOMIC DNA]</scope>
    <source>
        <strain evidence="2 3">F388</strain>
    </source>
</reference>
<protein>
    <recommendedName>
        <fullName evidence="4">Outer membrane protein beta-barrel domain-containing protein</fullName>
    </recommendedName>
</protein>
<gene>
    <name evidence="2" type="ORF">RM706_10715</name>
</gene>
<evidence type="ECO:0000313" key="2">
    <source>
        <dbReference type="EMBL" id="MDT0607506.1"/>
    </source>
</evidence>
<sequence>MNNQKASIFLLLLFLGFQTYAQDNEGEYITFNDRKNVVHGVYVGLTMAYGEIEGEDTYIGGIKVAYVANQQFEVGFEGKFLYSEQNIFNTTNNLNEDLFAAYAGFHLEPIFFSKSRVNLSFPLFIGGGAVGYIDGDAVRRDEDINIDEDDVDPVFVLEPGMSALFNISRYVQLEAGIKYRFSSKIELANSPIDRINGFSGGIGIKLGIFNMGRNRYKKQLN</sequence>